<name>A0A835PIB2_VANPL</name>
<reference evidence="4 5" key="1">
    <citation type="journal article" date="2020" name="Nat. Food">
        <title>A phased Vanilla planifolia genome enables genetic improvement of flavour and production.</title>
        <authorList>
            <person name="Hasing T."/>
            <person name="Tang H."/>
            <person name="Brym M."/>
            <person name="Khazi F."/>
            <person name="Huang T."/>
            <person name="Chambers A.H."/>
        </authorList>
    </citation>
    <scope>NUCLEOTIDE SEQUENCE [LARGE SCALE GENOMIC DNA]</scope>
    <source>
        <tissue evidence="3">Leaf</tissue>
    </source>
</reference>
<evidence type="ECO:0000313" key="2">
    <source>
        <dbReference type="EMBL" id="KAG0450746.1"/>
    </source>
</evidence>
<dbReference type="AlphaFoldDB" id="A0A835PIB2"/>
<protein>
    <submittedName>
        <fullName evidence="3">Uncharacterized protein</fullName>
    </submittedName>
</protein>
<sequence length="73" mass="8117">MMPPPSKQRTDVPMWAMHSASVEKEMAIMLEDREDSRPFLLPTHPNHNGGGWGRNGNGKKTAGDEFGKQVKAQ</sequence>
<dbReference type="Proteomes" id="UP000636800">
    <property type="component" value="Unassembled WGS sequence"/>
</dbReference>
<accession>A0A835PIB2</accession>
<evidence type="ECO:0000256" key="1">
    <source>
        <dbReference type="SAM" id="MobiDB-lite"/>
    </source>
</evidence>
<keyword evidence="4" id="KW-1185">Reference proteome</keyword>
<gene>
    <name evidence="3" type="ORF">HPP92_026545</name>
    <name evidence="2" type="ORF">HPP92_026773</name>
</gene>
<dbReference type="Proteomes" id="UP000639772">
    <property type="component" value="Unassembled WGS sequence"/>
</dbReference>
<evidence type="ECO:0000313" key="5">
    <source>
        <dbReference type="Proteomes" id="UP000639772"/>
    </source>
</evidence>
<feature type="compositionally biased region" description="Basic and acidic residues" evidence="1">
    <location>
        <begin position="61"/>
        <end position="73"/>
    </location>
</feature>
<proteinExistence type="predicted"/>
<dbReference type="EMBL" id="JADCNL010000088">
    <property type="protein sequence ID" value="KAG0450746.1"/>
    <property type="molecule type" value="Genomic_DNA"/>
</dbReference>
<organism evidence="3 5">
    <name type="scientific">Vanilla planifolia</name>
    <name type="common">Vanilla</name>
    <dbReference type="NCBI Taxonomy" id="51239"/>
    <lineage>
        <taxon>Eukaryota</taxon>
        <taxon>Viridiplantae</taxon>
        <taxon>Streptophyta</taxon>
        <taxon>Embryophyta</taxon>
        <taxon>Tracheophyta</taxon>
        <taxon>Spermatophyta</taxon>
        <taxon>Magnoliopsida</taxon>
        <taxon>Liliopsida</taxon>
        <taxon>Asparagales</taxon>
        <taxon>Orchidaceae</taxon>
        <taxon>Vanilloideae</taxon>
        <taxon>Vanilleae</taxon>
        <taxon>Vanilla</taxon>
    </lineage>
</organism>
<feature type="region of interest" description="Disordered" evidence="1">
    <location>
        <begin position="37"/>
        <end position="73"/>
    </location>
</feature>
<evidence type="ECO:0000313" key="3">
    <source>
        <dbReference type="EMBL" id="KAG0450822.1"/>
    </source>
</evidence>
<evidence type="ECO:0000313" key="4">
    <source>
        <dbReference type="Proteomes" id="UP000636800"/>
    </source>
</evidence>
<comment type="caution">
    <text evidence="3">The sequence shown here is derived from an EMBL/GenBank/DDBJ whole genome shotgun (WGS) entry which is preliminary data.</text>
</comment>
<dbReference type="EMBL" id="JADCNM010000089">
    <property type="protein sequence ID" value="KAG0450822.1"/>
    <property type="molecule type" value="Genomic_DNA"/>
</dbReference>